<dbReference type="NCBIfam" id="TIGR00370">
    <property type="entry name" value="5-oxoprolinase subunit PxpB"/>
    <property type="match status" value="1"/>
</dbReference>
<dbReference type="InterPro" id="IPR029000">
    <property type="entry name" value="Cyclophilin-like_dom_sf"/>
</dbReference>
<evidence type="ECO:0000313" key="6">
    <source>
        <dbReference type="Proteomes" id="UP000886469"/>
    </source>
</evidence>
<evidence type="ECO:0000256" key="1">
    <source>
        <dbReference type="ARBA" id="ARBA00022741"/>
    </source>
</evidence>
<keyword evidence="6" id="KW-1185">Reference proteome</keyword>
<evidence type="ECO:0000256" key="2">
    <source>
        <dbReference type="ARBA" id="ARBA00022801"/>
    </source>
</evidence>
<dbReference type="Gene3D" id="3.30.1360.40">
    <property type="match status" value="1"/>
</dbReference>
<protein>
    <submittedName>
        <fullName evidence="5">5-oxoprolinase subunit PxpB</fullName>
        <ecNumber evidence="5">3.5.2.9</ecNumber>
    </submittedName>
</protein>
<keyword evidence="2 5" id="KW-0378">Hydrolase</keyword>
<dbReference type="PANTHER" id="PTHR34698:SF2">
    <property type="entry name" value="5-OXOPROLINASE SUBUNIT B"/>
    <property type="match status" value="1"/>
</dbReference>
<dbReference type="SUPFAM" id="SSF160467">
    <property type="entry name" value="PH0987 N-terminal domain-like"/>
    <property type="match status" value="1"/>
</dbReference>
<organism evidence="5 6">
    <name type="scientific">Candidatus Accumulibacter contiguus</name>
    <dbReference type="NCBI Taxonomy" id="2954381"/>
    <lineage>
        <taxon>Bacteria</taxon>
        <taxon>Pseudomonadati</taxon>
        <taxon>Pseudomonadota</taxon>
        <taxon>Betaproteobacteria</taxon>
        <taxon>Candidatus Accumulibacter</taxon>
    </lineage>
</organism>
<dbReference type="PANTHER" id="PTHR34698">
    <property type="entry name" value="5-OXOPROLINASE SUBUNIT B"/>
    <property type="match status" value="1"/>
</dbReference>
<evidence type="ECO:0000259" key="4">
    <source>
        <dbReference type="SMART" id="SM00796"/>
    </source>
</evidence>
<evidence type="ECO:0000256" key="3">
    <source>
        <dbReference type="ARBA" id="ARBA00022840"/>
    </source>
</evidence>
<dbReference type="EC" id="3.5.2.9" evidence="5"/>
<dbReference type="SMART" id="SM00796">
    <property type="entry name" value="AHS1"/>
    <property type="match status" value="1"/>
</dbReference>
<comment type="caution">
    <text evidence="5">The sequence shown here is derived from an EMBL/GenBank/DDBJ whole genome shotgun (WGS) entry which is preliminary data.</text>
</comment>
<dbReference type="Pfam" id="PF02682">
    <property type="entry name" value="CT_C_D"/>
    <property type="match status" value="1"/>
</dbReference>
<dbReference type="InterPro" id="IPR010016">
    <property type="entry name" value="PxpB"/>
</dbReference>
<name>A0ABX1THM4_9PROT</name>
<sequence length="261" mass="28357">MSFRILNAGDTALTIEFGERVERRLLAAVTALDAALARAIGSGELHGIVEMVPTFRSLTVIYDPLLSTRAEIEPIVIRHAHAALCSSVAMDRNARRGRVWQLPVCYGDEIAACGPDLDELAQACGLPPAEVIRLHASVTYEVYMLGFLPGFAFMGDLPELLSRPRRSEPRLRVPAGSVATAGTLTAIYPWESPGGWHLLGACPVPLFSANWPQAALLLPGDRVRFRAVDAAEYRLLLAEMPEWYAAARPPLAFLADGEADQ</sequence>
<dbReference type="Proteomes" id="UP000886469">
    <property type="component" value="Unassembled WGS sequence"/>
</dbReference>
<feature type="domain" description="Carboxyltransferase" evidence="4">
    <location>
        <begin position="3"/>
        <end position="217"/>
    </location>
</feature>
<keyword evidence="1" id="KW-0547">Nucleotide-binding</keyword>
<dbReference type="Gene3D" id="2.40.100.10">
    <property type="entry name" value="Cyclophilin-like"/>
    <property type="match status" value="1"/>
</dbReference>
<accession>A0ABX1THM4</accession>
<dbReference type="EMBL" id="SPMX01000092">
    <property type="protein sequence ID" value="NMQ07737.1"/>
    <property type="molecule type" value="Genomic_DNA"/>
</dbReference>
<dbReference type="GO" id="GO:0017168">
    <property type="term" value="F:5-oxoprolinase (ATP-hydrolyzing) activity"/>
    <property type="evidence" value="ECO:0007669"/>
    <property type="project" value="UniProtKB-EC"/>
</dbReference>
<proteinExistence type="predicted"/>
<reference evidence="5" key="1">
    <citation type="submission" date="2019-03" db="EMBL/GenBank/DDBJ databases">
        <title>Metabolic reconstructions from genomes of highly enriched 'Candidatus Accumulibacter' and 'Candidatus Competibacter' bioreactor populations.</title>
        <authorList>
            <person name="Annavajhala M.K."/>
            <person name="Welles L."/>
            <person name="Abbas B."/>
            <person name="Sorokin D."/>
            <person name="Park H."/>
            <person name="Van Loosdrecht M."/>
            <person name="Chandran K."/>
        </authorList>
    </citation>
    <scope>NUCLEOTIDE SEQUENCE</scope>
    <source>
        <strain evidence="5">SBR_L</strain>
    </source>
</reference>
<keyword evidence="3" id="KW-0067">ATP-binding</keyword>
<dbReference type="SUPFAM" id="SSF50891">
    <property type="entry name" value="Cyclophilin-like"/>
    <property type="match status" value="1"/>
</dbReference>
<evidence type="ECO:0000313" key="5">
    <source>
        <dbReference type="EMBL" id="NMQ07737.1"/>
    </source>
</evidence>
<gene>
    <name evidence="5" type="primary">pxpB</name>
    <name evidence="5" type="ORF">E4Q08_22100</name>
</gene>
<dbReference type="InterPro" id="IPR003833">
    <property type="entry name" value="CT_C_D"/>
</dbReference>